<dbReference type="SUPFAM" id="SSF48452">
    <property type="entry name" value="TPR-like"/>
    <property type="match status" value="2"/>
</dbReference>
<dbReference type="InterPro" id="IPR019734">
    <property type="entry name" value="TPR_rpt"/>
</dbReference>
<gene>
    <name evidence="3" type="ORF">DespoDRAFT_02836</name>
</gene>
<dbReference type="Gene3D" id="1.25.40.10">
    <property type="entry name" value="Tetratricopeptide repeat domain"/>
    <property type="match status" value="2"/>
</dbReference>
<dbReference type="PANTHER" id="PTHR41786:SF1">
    <property type="entry name" value="6-HYDROXYMETHYLPTERIN DIPHOSPHOKINASE MPTE-LIKE DOMAIN-CONTAINING PROTEIN"/>
    <property type="match status" value="1"/>
</dbReference>
<keyword evidence="1" id="KW-0802">TPR repeat</keyword>
<dbReference type="Pfam" id="PF14559">
    <property type="entry name" value="TPR_19"/>
    <property type="match status" value="1"/>
</dbReference>
<dbReference type="InterPro" id="IPR011990">
    <property type="entry name" value="TPR-like_helical_dom_sf"/>
</dbReference>
<dbReference type="PROSITE" id="PS50005">
    <property type="entry name" value="TPR"/>
    <property type="match status" value="2"/>
</dbReference>
<evidence type="ECO:0000256" key="1">
    <source>
        <dbReference type="PROSITE-ProRule" id="PRU00339"/>
    </source>
</evidence>
<protein>
    <recommendedName>
        <fullName evidence="2">6-hydroxymethylpterin diphosphokinase MptE-like domain-containing protein</fullName>
    </recommendedName>
</protein>
<keyword evidence="4" id="KW-1185">Reference proteome</keyword>
<organism evidence="3 4">
    <name type="scientific">Desulfobacter postgatei 2ac9</name>
    <dbReference type="NCBI Taxonomy" id="879212"/>
    <lineage>
        <taxon>Bacteria</taxon>
        <taxon>Pseudomonadati</taxon>
        <taxon>Thermodesulfobacteriota</taxon>
        <taxon>Desulfobacteria</taxon>
        <taxon>Desulfobacterales</taxon>
        <taxon>Desulfobacteraceae</taxon>
        <taxon>Desulfobacter</taxon>
    </lineage>
</organism>
<dbReference type="RefSeq" id="WP_004074254.1">
    <property type="nucleotide sequence ID" value="NZ_CM001488.1"/>
</dbReference>
<proteinExistence type="predicted"/>
<feature type="repeat" description="TPR" evidence="1">
    <location>
        <begin position="685"/>
        <end position="718"/>
    </location>
</feature>
<evidence type="ECO:0000313" key="3">
    <source>
        <dbReference type="EMBL" id="EIM64655.1"/>
    </source>
</evidence>
<feature type="repeat" description="TPR" evidence="1">
    <location>
        <begin position="821"/>
        <end position="854"/>
    </location>
</feature>
<dbReference type="AlphaFoldDB" id="I5B592"/>
<name>I5B592_9BACT</name>
<dbReference type="Pfam" id="PF01973">
    <property type="entry name" value="MptE-like"/>
    <property type="match status" value="1"/>
</dbReference>
<evidence type="ECO:0000259" key="2">
    <source>
        <dbReference type="Pfam" id="PF01973"/>
    </source>
</evidence>
<sequence length="957" mass="107815">MNQEYTDYYESNLKLLKKNQPSVWKQITEDQTEALGEISFAPNGKPNLTVTNGRGNSILLHNEGNPGKESSDFIEKIPADHKGFVAILGMGLFYSALNILKQRPHLQNLALFELETGIFIQALRYIDLSPILEDHRLILGIGAKADIAETLAAASRTLQLEDSNILHHLPSFSFNPDGYNRLKDDLFAHINSLNIGGTTTRLLGKDFLTNRFKHICTIHHHLLLEHIQNKFDGVPAILVAGGPSLDKNIHLLKQAQEKAVIIAVDTVLPALLKNGVHPHFLTCIDPNNLTFEKFADVIPQVKDIALICSSWVNPKTPKVFPAEQIFWTFTGKPIEAWLNSLLGGELLTGGASTVAHLNLIAAHMLGCDPIIFIGQDLAYPGSASASHAKGTVLQGAAPTKIITNHVQGETVTGINGEILQTNRSFLSMKEFFESAIAKSDKTHINATEGGANIEGTKILTLQEAMDNHCNRLISTTQRLKEFYSASIPIASDKMLVEFNRILSKTKKLQKFIKSSDEIARSLLKELTQAKRNSKFLKSFDMLTLPQKKRINKIDKFHKDLDDTLEVWKILEEITMEGLKESQRQKQDISILENDPDRYIEWLIKNLNRLLGINKIRKETLTVLSDNLNMVASFHQKESNYLEKINKGSQTEQNKLKLAGLYINSKNYYLATYLLEDLCKVMPESGEVHFYLGCSVAQSNMLEKADHYFQTAIECDPKLSCQIDAYLHEMGDDFLKFARYFKTQPGRELSVKYMVQKGLRYHPDNSELQKELETILRQDLKQIKSDVDTDNYQNSAELINEWYRNAMDQKNLCDTLPSDLASNIFLYKGKLCLSQKEYQNAIESLKSAMEYSPDNHEIHSATIDTLFIIGDFNGAIKALNKAIKLDTKFAAYWETIGDSLRDSGQNEDAIIAYENCFLHLPDNINLLKKMGDCYMATDQLEAARAAYQQLKLKIEASN</sequence>
<feature type="domain" description="6-hydroxymethylpterin diphosphokinase MptE-like" evidence="2">
    <location>
        <begin position="223"/>
        <end position="380"/>
    </location>
</feature>
<reference evidence="3 4" key="2">
    <citation type="submission" date="2012-02" db="EMBL/GenBank/DDBJ databases">
        <title>Improved High-Quality Draft sequence of Desulfobacter postgatei 2ac9.</title>
        <authorList>
            <consortium name="US DOE Joint Genome Institute"/>
            <person name="Lucas S."/>
            <person name="Han J."/>
            <person name="Lapidus A."/>
            <person name="Cheng J.-F."/>
            <person name="Goodwin L."/>
            <person name="Pitluck S."/>
            <person name="Peters L."/>
            <person name="Ovchinnikova G."/>
            <person name="Held B."/>
            <person name="Detter J.C."/>
            <person name="Han C."/>
            <person name="Tapia R."/>
            <person name="Land M."/>
            <person name="Hauser L."/>
            <person name="Kyrpides N."/>
            <person name="Ivanova N."/>
            <person name="Pagani I."/>
            <person name="Orellana R."/>
            <person name="Lovley D."/>
            <person name="Woyke T."/>
        </authorList>
    </citation>
    <scope>NUCLEOTIDE SEQUENCE [LARGE SCALE GENOMIC DNA]</scope>
    <source>
        <strain evidence="3 4">2ac9</strain>
    </source>
</reference>
<evidence type="ECO:0000313" key="4">
    <source>
        <dbReference type="Proteomes" id="UP000005778"/>
    </source>
</evidence>
<dbReference type="InterPro" id="IPR002826">
    <property type="entry name" value="MptE-like"/>
</dbReference>
<dbReference type="SMART" id="SM00028">
    <property type="entry name" value="TPR"/>
    <property type="match status" value="5"/>
</dbReference>
<dbReference type="eggNOG" id="COG2604">
    <property type="taxonomic scope" value="Bacteria"/>
</dbReference>
<reference evidence="3 4" key="1">
    <citation type="submission" date="2011-09" db="EMBL/GenBank/DDBJ databases">
        <authorList>
            <consortium name="US DOE Joint Genome Institute (JGI-PGF)"/>
            <person name="Lucas S."/>
            <person name="Han J."/>
            <person name="Lapidus A."/>
            <person name="Cheng J.-F."/>
            <person name="Goodwin L."/>
            <person name="Pitluck S."/>
            <person name="Peters L."/>
            <person name="Land M.L."/>
            <person name="Hauser L."/>
            <person name="Orellana R."/>
            <person name="Lovley D."/>
            <person name="Woyke T.J."/>
        </authorList>
    </citation>
    <scope>NUCLEOTIDE SEQUENCE [LARGE SCALE GENOMIC DNA]</scope>
    <source>
        <strain evidence="3 4">2ac9</strain>
    </source>
</reference>
<dbReference type="eggNOG" id="COG0457">
    <property type="taxonomic scope" value="Bacteria"/>
</dbReference>
<dbReference type="OrthoDB" id="5291305at2"/>
<accession>I5B592</accession>
<dbReference type="EMBL" id="CM001488">
    <property type="protein sequence ID" value="EIM64655.1"/>
    <property type="molecule type" value="Genomic_DNA"/>
</dbReference>
<dbReference type="PANTHER" id="PTHR41786">
    <property type="entry name" value="MOTILITY ACCESSORY FACTOR MAF"/>
    <property type="match status" value="1"/>
</dbReference>
<dbReference type="STRING" id="879212.DespoDRAFT_02836"/>
<dbReference type="Proteomes" id="UP000005778">
    <property type="component" value="Chromosome"/>
</dbReference>
<dbReference type="HOGENOM" id="CLU_316372_0_0_7"/>